<reference evidence="4 5" key="1">
    <citation type="journal article" date="2015" name="Genome Biol. Evol.">
        <title>Comparative Genomics of a Bacterivorous Green Alga Reveals Evolutionary Causalities and Consequences of Phago-Mixotrophic Mode of Nutrition.</title>
        <authorList>
            <person name="Burns J.A."/>
            <person name="Paasch A."/>
            <person name="Narechania A."/>
            <person name="Kim E."/>
        </authorList>
    </citation>
    <scope>NUCLEOTIDE SEQUENCE [LARGE SCALE GENOMIC DNA]</scope>
    <source>
        <strain evidence="4 5">PLY_AMNH</strain>
    </source>
</reference>
<dbReference type="SMART" id="SM00254">
    <property type="entry name" value="ShKT"/>
    <property type="match status" value="2"/>
</dbReference>
<evidence type="ECO:0000256" key="1">
    <source>
        <dbReference type="SAM" id="MobiDB-lite"/>
    </source>
</evidence>
<feature type="transmembrane region" description="Helical" evidence="2">
    <location>
        <begin position="17"/>
        <end position="33"/>
    </location>
</feature>
<keyword evidence="2" id="KW-0812">Transmembrane</keyword>
<feature type="domain" description="ShKT" evidence="3">
    <location>
        <begin position="283"/>
        <end position="323"/>
    </location>
</feature>
<proteinExistence type="predicted"/>
<dbReference type="SUPFAM" id="SSF53448">
    <property type="entry name" value="Nucleotide-diphospho-sugar transferases"/>
    <property type="match status" value="1"/>
</dbReference>
<feature type="region of interest" description="Disordered" evidence="1">
    <location>
        <begin position="97"/>
        <end position="133"/>
    </location>
</feature>
<comment type="caution">
    <text evidence="4">The sequence shown here is derived from an EMBL/GenBank/DDBJ whole genome shotgun (WGS) entry which is preliminary data.</text>
</comment>
<evidence type="ECO:0000256" key="2">
    <source>
        <dbReference type="SAM" id="Phobius"/>
    </source>
</evidence>
<dbReference type="PANTHER" id="PTHR11183">
    <property type="entry name" value="GLYCOGENIN SUBFAMILY MEMBER"/>
    <property type="match status" value="1"/>
</dbReference>
<evidence type="ECO:0000313" key="4">
    <source>
        <dbReference type="EMBL" id="KAK3241386.1"/>
    </source>
</evidence>
<dbReference type="Proteomes" id="UP001190700">
    <property type="component" value="Unassembled WGS sequence"/>
</dbReference>
<dbReference type="InterPro" id="IPR003582">
    <property type="entry name" value="ShKT_dom"/>
</dbReference>
<organism evidence="4 5">
    <name type="scientific">Cymbomonas tetramitiformis</name>
    <dbReference type="NCBI Taxonomy" id="36881"/>
    <lineage>
        <taxon>Eukaryota</taxon>
        <taxon>Viridiplantae</taxon>
        <taxon>Chlorophyta</taxon>
        <taxon>Pyramimonadophyceae</taxon>
        <taxon>Pyramimonadales</taxon>
        <taxon>Pyramimonadaceae</taxon>
        <taxon>Cymbomonas</taxon>
    </lineage>
</organism>
<gene>
    <name evidence="4" type="ORF">CYMTET_48846</name>
</gene>
<dbReference type="InterPro" id="IPR029044">
    <property type="entry name" value="Nucleotide-diphossugar_trans"/>
</dbReference>
<sequence>MGSEEEKTVDNSANPKAVALVLGILAIGLFAYVETQRSSLRSQTEALQNDLKGFSSDKMETELLKRGFSKGGKDPSTFGSADGLSKSIADARERAGEDILAPSANSTDSTSDAKSTPLSSTEFPPNDEQPVSIPLVATPSEAPADAGPADAGAEVNVNSIVPGKCEDTHSDCTGWARNGECISNKDWMLGVPGDASNPGHCLVSCGACQPAKATGMLDTSNPIPDQQSAPAETVGATGAAIAAGPAAAVDNMGAAAGAGVTTVATDGTAAAPAEAAAAVVQECKDLSPNCRTWSLHGECERNVEYMIGGDGYEGQCVMSCGKCSDAFAKEIAPLTTAIQDGSALQDPNLSAKVTRVEDRPLKWPQKKTSAGRVCVGLSTATCQRGLHNPAAEILEASDRSIVAGVGGPTGCTEAWGTLLTSNDQIPGALVMIYTLRKLSNVDRDIVVFVTPGVTTDYIKQLLAACVVVKQVTEPMDPSTHMGFVKLTLWLAVEYTTITFVEYDTWFRKDPSDLFQYTAPAAVKTAPHPRLTTELYGSYLFVLNPSRQTFYDMLSKVGTIDSAEVINEQTLYTERLFFSGYFETWTAIPSHMMEFQQDVVSTIVPELTNTRIRRIVKSMPPYTDDTIIDYTLIPAGGIFANLHVKPWMAGWRVPCAWECRYRKFHALYEAVAEEWWYSYYNLLDLPIPSERSLFSLMDSHDPLRLYDKKEYEQCLPFNCEVPDGFHMAGTDLAGTKPGRKKAKKRGLK</sequence>
<keyword evidence="2" id="KW-1133">Transmembrane helix</keyword>
<keyword evidence="5" id="KW-1185">Reference proteome</keyword>
<evidence type="ECO:0000313" key="5">
    <source>
        <dbReference type="Proteomes" id="UP001190700"/>
    </source>
</evidence>
<dbReference type="Pfam" id="PF01549">
    <property type="entry name" value="ShK"/>
    <property type="match status" value="2"/>
</dbReference>
<dbReference type="PROSITE" id="PS51670">
    <property type="entry name" value="SHKT"/>
    <property type="match status" value="1"/>
</dbReference>
<dbReference type="AlphaFoldDB" id="A0AAE0EUQ9"/>
<evidence type="ECO:0000259" key="3">
    <source>
        <dbReference type="PROSITE" id="PS51670"/>
    </source>
</evidence>
<dbReference type="EMBL" id="LGRX02033402">
    <property type="protein sequence ID" value="KAK3241386.1"/>
    <property type="molecule type" value="Genomic_DNA"/>
</dbReference>
<keyword evidence="2" id="KW-0472">Membrane</keyword>
<feature type="compositionally biased region" description="Polar residues" evidence="1">
    <location>
        <begin position="103"/>
        <end position="123"/>
    </location>
</feature>
<name>A0AAE0EUQ9_9CHLO</name>
<protein>
    <recommendedName>
        <fullName evidence="3">ShKT domain-containing protein</fullName>
    </recommendedName>
</protein>
<dbReference type="Gene3D" id="3.90.550.10">
    <property type="entry name" value="Spore Coat Polysaccharide Biosynthesis Protein SpsA, Chain A"/>
    <property type="match status" value="1"/>
</dbReference>
<accession>A0AAE0EUQ9</accession>
<dbReference type="InterPro" id="IPR050587">
    <property type="entry name" value="GNT1/Glycosyltrans_8"/>
</dbReference>